<keyword evidence="1" id="KW-0119">Carbohydrate metabolism</keyword>
<dbReference type="Pfam" id="PF01261">
    <property type="entry name" value="AP_endonuc_2"/>
    <property type="match status" value="1"/>
</dbReference>
<dbReference type="EMBL" id="FNTX01000002">
    <property type="protein sequence ID" value="SEE77874.1"/>
    <property type="molecule type" value="Genomic_DNA"/>
</dbReference>
<proteinExistence type="predicted"/>
<sequence>MSAAALCQHPVAVNPLQFLASRDGWFDPSLAPPREEVLEIVAGAGFTAVQPDLGADEAVSNYAHTLGQAGLRAGPGYLSLDLSDDPAQNRDTIARARVDAARLAELGSPLAFLSLGTGPGHPRFDRPAHGHSTDGDRTARARDLLVATAEAAAAEGLVTALHPHVGSWVETESEIDEVLASGIGFGPDLGHLAWAGADVCGVLTRHRAAIAGVHVKDYDLDLLTEARTNNWDYRRTTAAGVWREPGTGDAPLEEALDVLPSHVWIVVEVDWSVLPPVESVRRSASWVTSAQHHRTTTHGHR</sequence>
<evidence type="ECO:0000313" key="3">
    <source>
        <dbReference type="EMBL" id="SEE77874.1"/>
    </source>
</evidence>
<gene>
    <name evidence="3" type="ORF">SAMN04488554_2871</name>
</gene>
<keyword evidence="4" id="KW-1185">Reference proteome</keyword>
<dbReference type="SUPFAM" id="SSF51658">
    <property type="entry name" value="Xylose isomerase-like"/>
    <property type="match status" value="1"/>
</dbReference>
<accession>A0A1H5LLJ9</accession>
<reference evidence="4" key="1">
    <citation type="submission" date="2016-10" db="EMBL/GenBank/DDBJ databases">
        <authorList>
            <person name="Varghese N."/>
            <person name="Submissions S."/>
        </authorList>
    </citation>
    <scope>NUCLEOTIDE SEQUENCE [LARGE SCALE GENOMIC DNA]</scope>
    <source>
        <strain evidence="4">DSM 21368</strain>
    </source>
</reference>
<evidence type="ECO:0000256" key="1">
    <source>
        <dbReference type="ARBA" id="ARBA00023277"/>
    </source>
</evidence>
<dbReference type="AlphaFoldDB" id="A0A1H5LLJ9"/>
<dbReference type="STRING" id="648782.SAMN04488554_2871"/>
<dbReference type="OrthoDB" id="104997at2"/>
<feature type="domain" description="Xylose isomerase-like TIM barrel" evidence="2">
    <location>
        <begin position="39"/>
        <end position="288"/>
    </location>
</feature>
<dbReference type="RefSeq" id="WP_089773761.1">
    <property type="nucleotide sequence ID" value="NZ_FNTX01000002.1"/>
</dbReference>
<name>A0A1H5LLJ9_9MICO</name>
<dbReference type="InterPro" id="IPR036237">
    <property type="entry name" value="Xyl_isomerase-like_sf"/>
</dbReference>
<evidence type="ECO:0000313" key="4">
    <source>
        <dbReference type="Proteomes" id="UP000199220"/>
    </source>
</evidence>
<dbReference type="PANTHER" id="PTHR12110">
    <property type="entry name" value="HYDROXYPYRUVATE ISOMERASE"/>
    <property type="match status" value="1"/>
</dbReference>
<dbReference type="InterPro" id="IPR050312">
    <property type="entry name" value="IolE/XylAMocC-like"/>
</dbReference>
<dbReference type="Proteomes" id="UP000199220">
    <property type="component" value="Unassembled WGS sequence"/>
</dbReference>
<evidence type="ECO:0000259" key="2">
    <source>
        <dbReference type="Pfam" id="PF01261"/>
    </source>
</evidence>
<organism evidence="3 4">
    <name type="scientific">Ruania alba</name>
    <dbReference type="NCBI Taxonomy" id="648782"/>
    <lineage>
        <taxon>Bacteria</taxon>
        <taxon>Bacillati</taxon>
        <taxon>Actinomycetota</taxon>
        <taxon>Actinomycetes</taxon>
        <taxon>Micrococcales</taxon>
        <taxon>Ruaniaceae</taxon>
        <taxon>Ruania</taxon>
    </lineage>
</organism>
<protein>
    <submittedName>
        <fullName evidence="3">Inosose dehydratase</fullName>
    </submittedName>
</protein>
<dbReference type="Gene3D" id="3.20.20.150">
    <property type="entry name" value="Divalent-metal-dependent TIM barrel enzymes"/>
    <property type="match status" value="1"/>
</dbReference>
<dbReference type="InterPro" id="IPR013022">
    <property type="entry name" value="Xyl_isomerase-like_TIM-brl"/>
</dbReference>